<dbReference type="EMBL" id="JACEFG010000002">
    <property type="protein sequence ID" value="MBA2174813.1"/>
    <property type="molecule type" value="Genomic_DNA"/>
</dbReference>
<keyword evidence="7 9" id="KW-0472">Membrane</keyword>
<evidence type="ECO:0000256" key="8">
    <source>
        <dbReference type="ARBA" id="ARBA00038436"/>
    </source>
</evidence>
<evidence type="ECO:0000256" key="1">
    <source>
        <dbReference type="ARBA" id="ARBA00004429"/>
    </source>
</evidence>
<organism evidence="11 12">
    <name type="scientific">Halobacillus locisalis</name>
    <dbReference type="NCBI Taxonomy" id="220753"/>
    <lineage>
        <taxon>Bacteria</taxon>
        <taxon>Bacillati</taxon>
        <taxon>Bacillota</taxon>
        <taxon>Bacilli</taxon>
        <taxon>Bacillales</taxon>
        <taxon>Bacillaceae</taxon>
        <taxon>Halobacillus</taxon>
    </lineage>
</organism>
<keyword evidence="3" id="KW-1003">Cell membrane</keyword>
<dbReference type="PANTHER" id="PTHR35011">
    <property type="entry name" value="2,3-DIKETO-L-GULONATE TRAP TRANSPORTER SMALL PERMEASE PROTEIN YIAM"/>
    <property type="match status" value="1"/>
</dbReference>
<evidence type="ECO:0000256" key="9">
    <source>
        <dbReference type="SAM" id="Phobius"/>
    </source>
</evidence>
<dbReference type="RefSeq" id="WP_181471874.1">
    <property type="nucleotide sequence ID" value="NZ_JACEFG010000002.1"/>
</dbReference>
<feature type="transmembrane region" description="Helical" evidence="9">
    <location>
        <begin position="21"/>
        <end position="44"/>
    </location>
</feature>
<dbReference type="Pfam" id="PF04290">
    <property type="entry name" value="DctQ"/>
    <property type="match status" value="1"/>
</dbReference>
<keyword evidence="6 9" id="KW-1133">Transmembrane helix</keyword>
<name>A0A838CSH3_9BACI</name>
<evidence type="ECO:0000256" key="2">
    <source>
        <dbReference type="ARBA" id="ARBA00022448"/>
    </source>
</evidence>
<dbReference type="InterPro" id="IPR055348">
    <property type="entry name" value="DctQ"/>
</dbReference>
<comment type="subcellular location">
    <subcellularLocation>
        <location evidence="1">Cell inner membrane</location>
        <topology evidence="1">Multi-pass membrane protein</topology>
    </subcellularLocation>
</comment>
<dbReference type="GO" id="GO:0005886">
    <property type="term" value="C:plasma membrane"/>
    <property type="evidence" value="ECO:0007669"/>
    <property type="project" value="UniProtKB-SubCell"/>
</dbReference>
<evidence type="ECO:0000313" key="11">
    <source>
        <dbReference type="EMBL" id="MBA2174813.1"/>
    </source>
</evidence>
<dbReference type="InterPro" id="IPR007387">
    <property type="entry name" value="TRAP_DctQ"/>
</dbReference>
<dbReference type="PANTHER" id="PTHR35011:SF2">
    <property type="entry name" value="2,3-DIKETO-L-GULONATE TRAP TRANSPORTER SMALL PERMEASE PROTEIN YIAM"/>
    <property type="match status" value="1"/>
</dbReference>
<protein>
    <submittedName>
        <fullName evidence="11">TRAP transporter small permease</fullName>
    </submittedName>
</protein>
<comment type="similarity">
    <text evidence="8">Belongs to the TRAP transporter small permease family.</text>
</comment>
<evidence type="ECO:0000256" key="5">
    <source>
        <dbReference type="ARBA" id="ARBA00022692"/>
    </source>
</evidence>
<sequence>MTDQTAHKKTWPDRLVDGIDFISTIIMVVLTVVVFAEVLSRYFFNFPLVFSNEMTLLLFPWVIFLAAISVTHYEGHLSINFFRNQMPKAVQKWAFAFSKLVMLFFSIFMSYSAYKMGENTINQVMPVLRISKSWLTTSVTVSFALISLILVLHLVQIILGKRKVPDEEEMFDDLDHGH</sequence>
<reference evidence="11 12" key="1">
    <citation type="journal article" date="2004" name="Extremophiles">
        <title>Halobacillus locisalis sp. nov., a halophilic bacterium isolated from a marine solar saltern of the Yellow Sea in Korea.</title>
        <authorList>
            <person name="Yoon J.H."/>
            <person name="Kang K.H."/>
            <person name="Oh T.K."/>
            <person name="Park Y.H."/>
        </authorList>
    </citation>
    <scope>NUCLEOTIDE SEQUENCE [LARGE SCALE GENOMIC DNA]</scope>
    <source>
        <strain evidence="11 12">KCTC 3788</strain>
    </source>
</reference>
<feature type="transmembrane region" description="Helical" evidence="9">
    <location>
        <begin position="93"/>
        <end position="114"/>
    </location>
</feature>
<feature type="transmembrane region" description="Helical" evidence="9">
    <location>
        <begin position="134"/>
        <end position="155"/>
    </location>
</feature>
<keyword evidence="5 9" id="KW-0812">Transmembrane</keyword>
<feature type="transmembrane region" description="Helical" evidence="9">
    <location>
        <begin position="56"/>
        <end position="73"/>
    </location>
</feature>
<evidence type="ECO:0000259" key="10">
    <source>
        <dbReference type="Pfam" id="PF04290"/>
    </source>
</evidence>
<gene>
    <name evidence="11" type="ORF">H0266_07905</name>
</gene>
<keyword evidence="2" id="KW-0813">Transport</keyword>
<evidence type="ECO:0000256" key="4">
    <source>
        <dbReference type="ARBA" id="ARBA00022519"/>
    </source>
</evidence>
<dbReference type="Proteomes" id="UP000571017">
    <property type="component" value="Unassembled WGS sequence"/>
</dbReference>
<keyword evidence="4" id="KW-0997">Cell inner membrane</keyword>
<proteinExistence type="inferred from homology"/>
<feature type="domain" description="Tripartite ATP-independent periplasmic transporters DctQ component" evidence="10">
    <location>
        <begin position="30"/>
        <end position="158"/>
    </location>
</feature>
<dbReference type="AlphaFoldDB" id="A0A838CSH3"/>
<evidence type="ECO:0000256" key="3">
    <source>
        <dbReference type="ARBA" id="ARBA00022475"/>
    </source>
</evidence>
<dbReference type="GO" id="GO:0022857">
    <property type="term" value="F:transmembrane transporter activity"/>
    <property type="evidence" value="ECO:0007669"/>
    <property type="project" value="TreeGrafter"/>
</dbReference>
<accession>A0A838CSH3</accession>
<evidence type="ECO:0000256" key="7">
    <source>
        <dbReference type="ARBA" id="ARBA00023136"/>
    </source>
</evidence>
<dbReference type="GO" id="GO:0015740">
    <property type="term" value="P:C4-dicarboxylate transport"/>
    <property type="evidence" value="ECO:0007669"/>
    <property type="project" value="TreeGrafter"/>
</dbReference>
<keyword evidence="12" id="KW-1185">Reference proteome</keyword>
<evidence type="ECO:0000256" key="6">
    <source>
        <dbReference type="ARBA" id="ARBA00022989"/>
    </source>
</evidence>
<comment type="caution">
    <text evidence="11">The sequence shown here is derived from an EMBL/GenBank/DDBJ whole genome shotgun (WGS) entry which is preliminary data.</text>
</comment>
<evidence type="ECO:0000313" key="12">
    <source>
        <dbReference type="Proteomes" id="UP000571017"/>
    </source>
</evidence>